<dbReference type="RefSeq" id="WP_209525624.1">
    <property type="nucleotide sequence ID" value="NZ_JAEEGA010000003.1"/>
</dbReference>
<gene>
    <name evidence="4" type="ORF">I6N95_05980</name>
</gene>
<accession>A0A940STQ6</accession>
<dbReference type="EMBL" id="JAEEGA010000003">
    <property type="protein sequence ID" value="MBP1040545.1"/>
    <property type="molecule type" value="Genomic_DNA"/>
</dbReference>
<dbReference type="Gene3D" id="3.40.50.1820">
    <property type="entry name" value="alpha/beta hydrolase"/>
    <property type="match status" value="1"/>
</dbReference>
<comment type="similarity">
    <text evidence="1">Belongs to the peptidase S33 family.</text>
</comment>
<proteinExistence type="inferred from homology"/>
<dbReference type="Proteomes" id="UP000674938">
    <property type="component" value="Unassembled WGS sequence"/>
</dbReference>
<dbReference type="GO" id="GO:0006508">
    <property type="term" value="P:proteolysis"/>
    <property type="evidence" value="ECO:0007669"/>
    <property type="project" value="InterPro"/>
</dbReference>
<feature type="domain" description="AB hydrolase-1" evidence="3">
    <location>
        <begin position="66"/>
        <end position="339"/>
    </location>
</feature>
<dbReference type="InterPro" id="IPR029058">
    <property type="entry name" value="AB_hydrolase_fold"/>
</dbReference>
<name>A0A940STQ6_9ENTE</name>
<sequence>MTLLLSIILLLSFFILFLLINSPGKLPPLVTTTGKPYPKSLSEKCFLSIGGHQQGLFILSENIENPVLLFLHGGPGSPELPLVYAKNEPNRLEKDFTVCYWDQRGAGMSLKHTPEASMSLEQLVADTLEVTDYLKKRFNQDKLFLMGHSWGSYLGIKTVAQAPEHYAAYIGMGQLSQQKLSERLAYDYLLDQATNIQDNKTVKALKKFDPSAPSFPSLNYVMSIRSSAMNRYGIGITHKNFSMMTILKQLLFFKGYTLGEKINYLRGSLFSLKHLFPYTIEDDLTVTTRTFALPVYVTHGKYDMQVSYELARDYVDTLSAPKKAFFTFEHSAHTPIIEEREKFVKVLNKIKNDHLA</sequence>
<comment type="caution">
    <text evidence="4">The sequence shown here is derived from an EMBL/GenBank/DDBJ whole genome shotgun (WGS) entry which is preliminary data.</text>
</comment>
<protein>
    <submittedName>
        <fullName evidence="4">Alpha/beta hydrolase</fullName>
    </submittedName>
</protein>
<dbReference type="AlphaFoldDB" id="A0A940STQ6"/>
<evidence type="ECO:0000259" key="3">
    <source>
        <dbReference type="Pfam" id="PF00561"/>
    </source>
</evidence>
<dbReference type="Pfam" id="PF00561">
    <property type="entry name" value="Abhydrolase_1"/>
    <property type="match status" value="1"/>
</dbReference>
<dbReference type="GO" id="GO:0004177">
    <property type="term" value="F:aminopeptidase activity"/>
    <property type="evidence" value="ECO:0007669"/>
    <property type="project" value="UniProtKB-EC"/>
</dbReference>
<dbReference type="PRINTS" id="PR00793">
    <property type="entry name" value="PROAMNOPTASE"/>
</dbReference>
<dbReference type="SUPFAM" id="SSF53474">
    <property type="entry name" value="alpha/beta-Hydrolases"/>
    <property type="match status" value="1"/>
</dbReference>
<evidence type="ECO:0000256" key="1">
    <source>
        <dbReference type="ARBA" id="ARBA00010088"/>
    </source>
</evidence>
<evidence type="ECO:0000313" key="4">
    <source>
        <dbReference type="EMBL" id="MBP1040545.1"/>
    </source>
</evidence>
<dbReference type="InterPro" id="IPR000073">
    <property type="entry name" value="AB_hydrolase_1"/>
</dbReference>
<keyword evidence="2 4" id="KW-0378">Hydrolase</keyword>
<keyword evidence="5" id="KW-1185">Reference proteome</keyword>
<dbReference type="InterPro" id="IPR002410">
    <property type="entry name" value="Peptidase_S33"/>
</dbReference>
<organism evidence="4 5">
    <name type="scientific">Vagococcus allomyrinae</name>
    <dbReference type="NCBI Taxonomy" id="2794353"/>
    <lineage>
        <taxon>Bacteria</taxon>
        <taxon>Bacillati</taxon>
        <taxon>Bacillota</taxon>
        <taxon>Bacilli</taxon>
        <taxon>Lactobacillales</taxon>
        <taxon>Enterococcaceae</taxon>
        <taxon>Vagococcus</taxon>
    </lineage>
</organism>
<evidence type="ECO:0000256" key="2">
    <source>
        <dbReference type="ARBA" id="ARBA00022801"/>
    </source>
</evidence>
<dbReference type="PANTHER" id="PTHR43329">
    <property type="entry name" value="EPOXIDE HYDROLASE"/>
    <property type="match status" value="1"/>
</dbReference>
<reference evidence="4" key="1">
    <citation type="submission" date="2020-12" db="EMBL/GenBank/DDBJ databases">
        <title>Vagococcus allomyrinae sp. nov. and Enterococcus lavae sp. nov., isolated from the larvae of Allomyrina dichotoma.</title>
        <authorList>
            <person name="Lee S.D."/>
        </authorList>
    </citation>
    <scope>NUCLEOTIDE SEQUENCE</scope>
    <source>
        <strain evidence="4">BWB3-3</strain>
    </source>
</reference>
<evidence type="ECO:0000313" key="5">
    <source>
        <dbReference type="Proteomes" id="UP000674938"/>
    </source>
</evidence>